<evidence type="ECO:0000256" key="12">
    <source>
        <dbReference type="ARBA" id="ARBA00031636"/>
    </source>
</evidence>
<evidence type="ECO:0000313" key="14">
    <source>
        <dbReference type="EMBL" id="SEQ54864.1"/>
    </source>
</evidence>
<dbReference type="STRING" id="137733.SAMN05421767_10181"/>
<feature type="transmembrane region" description="Helical" evidence="13">
    <location>
        <begin position="190"/>
        <end position="211"/>
    </location>
</feature>
<evidence type="ECO:0000256" key="10">
    <source>
        <dbReference type="ARBA" id="ARBA00023065"/>
    </source>
</evidence>
<feature type="transmembrane region" description="Helical" evidence="13">
    <location>
        <begin position="351"/>
        <end position="374"/>
    </location>
</feature>
<dbReference type="GO" id="GO:0042910">
    <property type="term" value="F:xenobiotic transmembrane transporter activity"/>
    <property type="evidence" value="ECO:0007669"/>
    <property type="project" value="InterPro"/>
</dbReference>
<keyword evidence="10" id="KW-0406">Ion transport</keyword>
<sequence length="444" mass="49402">MRSKDFYQSYFKIVIPVMSQALVTTLVAMIDNLMVGQLGDAAISAVSISARILGIITFTIFGLVAATCVFIAQYHGANNPRKQKEVFRISLIFSGTIFLIAALALIFFNKEIIHFFVKDALIESLAKEYIMLMLFSFVPFILSINYGTTLKVLGQVKLPLIASLFGVVLNTTLNYFLIFGNFGFPRLGVSGAAIATICARILEFTIIYSFVKYHHYTFNTKFNERCHIAKDTVIAVLKKALPLATNEVIWAIGMATILKLYATRGSEVIAAYAIADATNTIFFSVAQGVSAATPVFISQLLGADKFDEALDNAKSMIRLIFVLSFVCGLGMWGASYIVPNLYQVSAISHDLAVKMIRIMACMYWVYLVTVQTYYILRAGGDMKSTLFMDGGFMWLVTIPAMAVVTYFTDASIFIIYLTGQSCDILKLIISQYLFRKKRWLVNLT</sequence>
<keyword evidence="9 13" id="KW-1133">Transmembrane helix</keyword>
<evidence type="ECO:0000256" key="4">
    <source>
        <dbReference type="ARBA" id="ARBA00020268"/>
    </source>
</evidence>
<protein>
    <recommendedName>
        <fullName evidence="4">Probable multidrug resistance protein NorM</fullName>
    </recommendedName>
    <alternativeName>
        <fullName evidence="12">Multidrug-efflux transporter</fullName>
    </alternativeName>
</protein>
<dbReference type="RefSeq" id="WP_177159472.1">
    <property type="nucleotide sequence ID" value="NZ_FOGF01000001.1"/>
</dbReference>
<organism evidence="14 15">
    <name type="scientific">Granulicatella balaenopterae</name>
    <dbReference type="NCBI Taxonomy" id="137733"/>
    <lineage>
        <taxon>Bacteria</taxon>
        <taxon>Bacillati</taxon>
        <taxon>Bacillota</taxon>
        <taxon>Bacilli</taxon>
        <taxon>Lactobacillales</taxon>
        <taxon>Carnobacteriaceae</taxon>
        <taxon>Granulicatella</taxon>
    </lineage>
</organism>
<evidence type="ECO:0000256" key="11">
    <source>
        <dbReference type="ARBA" id="ARBA00023136"/>
    </source>
</evidence>
<dbReference type="EMBL" id="FOGF01000001">
    <property type="protein sequence ID" value="SEQ54864.1"/>
    <property type="molecule type" value="Genomic_DNA"/>
</dbReference>
<keyword evidence="8 13" id="KW-0812">Transmembrane</keyword>
<accession>A0A1H9GXV3</accession>
<feature type="transmembrane region" description="Helical" evidence="13">
    <location>
        <begin position="158"/>
        <end position="178"/>
    </location>
</feature>
<comment type="similarity">
    <text evidence="3">Belongs to the multi antimicrobial extrusion (MATE) (TC 2.A.66.1) family.</text>
</comment>
<feature type="transmembrane region" description="Helical" evidence="13">
    <location>
        <begin position="129"/>
        <end position="146"/>
    </location>
</feature>
<dbReference type="InterPro" id="IPR002528">
    <property type="entry name" value="MATE_fam"/>
</dbReference>
<keyword evidence="6" id="KW-0050">Antiport</keyword>
<proteinExistence type="inferred from homology"/>
<feature type="transmembrane region" description="Helical" evidence="13">
    <location>
        <begin position="50"/>
        <end position="74"/>
    </location>
</feature>
<keyword evidence="11 13" id="KW-0472">Membrane</keyword>
<evidence type="ECO:0000313" key="15">
    <source>
        <dbReference type="Proteomes" id="UP000198556"/>
    </source>
</evidence>
<dbReference type="InterPro" id="IPR050222">
    <property type="entry name" value="MATE_MdtK"/>
</dbReference>
<dbReference type="GO" id="GO:0015297">
    <property type="term" value="F:antiporter activity"/>
    <property type="evidence" value="ECO:0007669"/>
    <property type="project" value="UniProtKB-KW"/>
</dbReference>
<dbReference type="PANTHER" id="PTHR43298">
    <property type="entry name" value="MULTIDRUG RESISTANCE PROTEIN NORM-RELATED"/>
    <property type="match status" value="1"/>
</dbReference>
<feature type="transmembrane region" description="Helical" evidence="13">
    <location>
        <begin position="386"/>
        <end position="407"/>
    </location>
</feature>
<dbReference type="NCBIfam" id="TIGR00797">
    <property type="entry name" value="matE"/>
    <property type="match status" value="1"/>
</dbReference>
<comment type="function">
    <text evidence="1">Multidrug efflux pump.</text>
</comment>
<name>A0A1H9GXV3_9LACT</name>
<evidence type="ECO:0000256" key="8">
    <source>
        <dbReference type="ARBA" id="ARBA00022692"/>
    </source>
</evidence>
<dbReference type="InterPro" id="IPR048279">
    <property type="entry name" value="MdtK-like"/>
</dbReference>
<dbReference type="GO" id="GO:0005886">
    <property type="term" value="C:plasma membrane"/>
    <property type="evidence" value="ECO:0007669"/>
    <property type="project" value="UniProtKB-SubCell"/>
</dbReference>
<reference evidence="14 15" key="1">
    <citation type="submission" date="2016-10" db="EMBL/GenBank/DDBJ databases">
        <authorList>
            <person name="de Groot N.N."/>
        </authorList>
    </citation>
    <scope>NUCLEOTIDE SEQUENCE [LARGE SCALE GENOMIC DNA]</scope>
    <source>
        <strain evidence="14 15">DSM 15827</strain>
    </source>
</reference>
<gene>
    <name evidence="14" type="ORF">SAMN05421767_10181</name>
</gene>
<evidence type="ECO:0000256" key="5">
    <source>
        <dbReference type="ARBA" id="ARBA00022448"/>
    </source>
</evidence>
<keyword evidence="15" id="KW-1185">Reference proteome</keyword>
<feature type="transmembrane region" description="Helical" evidence="13">
    <location>
        <begin position="319"/>
        <end position="339"/>
    </location>
</feature>
<dbReference type="Pfam" id="PF01554">
    <property type="entry name" value="MatE"/>
    <property type="match status" value="2"/>
</dbReference>
<dbReference type="GO" id="GO:0006811">
    <property type="term" value="P:monoatomic ion transport"/>
    <property type="evidence" value="ECO:0007669"/>
    <property type="project" value="UniProtKB-KW"/>
</dbReference>
<keyword evidence="7" id="KW-1003">Cell membrane</keyword>
<keyword evidence="5" id="KW-0813">Transport</keyword>
<dbReference type="AlphaFoldDB" id="A0A1H9GXV3"/>
<evidence type="ECO:0000256" key="6">
    <source>
        <dbReference type="ARBA" id="ARBA00022449"/>
    </source>
</evidence>
<dbReference type="PIRSF" id="PIRSF006603">
    <property type="entry name" value="DinF"/>
    <property type="match status" value="1"/>
</dbReference>
<evidence type="ECO:0000256" key="1">
    <source>
        <dbReference type="ARBA" id="ARBA00003408"/>
    </source>
</evidence>
<evidence type="ECO:0000256" key="9">
    <source>
        <dbReference type="ARBA" id="ARBA00022989"/>
    </source>
</evidence>
<comment type="subcellular location">
    <subcellularLocation>
        <location evidence="2">Cell membrane</location>
        <topology evidence="2">Multi-pass membrane protein</topology>
    </subcellularLocation>
</comment>
<evidence type="ECO:0000256" key="13">
    <source>
        <dbReference type="SAM" id="Phobius"/>
    </source>
</evidence>
<feature type="transmembrane region" description="Helical" evidence="13">
    <location>
        <begin position="9"/>
        <end position="30"/>
    </location>
</feature>
<evidence type="ECO:0000256" key="3">
    <source>
        <dbReference type="ARBA" id="ARBA00010199"/>
    </source>
</evidence>
<dbReference type="Proteomes" id="UP000198556">
    <property type="component" value="Unassembled WGS sequence"/>
</dbReference>
<evidence type="ECO:0000256" key="2">
    <source>
        <dbReference type="ARBA" id="ARBA00004651"/>
    </source>
</evidence>
<feature type="transmembrane region" description="Helical" evidence="13">
    <location>
        <begin position="86"/>
        <end position="109"/>
    </location>
</feature>
<evidence type="ECO:0000256" key="7">
    <source>
        <dbReference type="ARBA" id="ARBA00022475"/>
    </source>
</evidence>
<dbReference type="PANTHER" id="PTHR43298:SF2">
    <property type="entry name" value="FMN_FAD EXPORTER YEEO-RELATED"/>
    <property type="match status" value="1"/>
</dbReference>